<accession>A0A2T0AIE5</accession>
<dbReference type="Proteomes" id="UP000239560">
    <property type="component" value="Unassembled WGS sequence"/>
</dbReference>
<dbReference type="EMBL" id="LCTV02000001">
    <property type="protein sequence ID" value="PRQ77762.1"/>
    <property type="molecule type" value="Genomic_DNA"/>
</dbReference>
<sequence>MTSSSPWRGLSRPTRLPPTLAAAAFLSALHSHSNRQDALLPRNRRHRRPRRRRIGSKRSLQSRQRCNQRSRRQRRESRLVCHRRKRRIRHRQSGFVRPRRRSERQQRFRPARRRLPHLPVRLDPRWRCPPDWIGSLVGPRCLDERSCQPYRLLLRLRQPLAFRPRQGCSRPCRCSWRKRQRQRRRSWRILYGQLGRCPVLVRTQLGRHLPFDVLARLLRRARRRRWNGRWSRRRPLDALSNLAKPALDDRS</sequence>
<organism evidence="2 3">
    <name type="scientific">Rhodotorula toruloides</name>
    <name type="common">Yeast</name>
    <name type="synonym">Rhodosporidium toruloides</name>
    <dbReference type="NCBI Taxonomy" id="5286"/>
    <lineage>
        <taxon>Eukaryota</taxon>
        <taxon>Fungi</taxon>
        <taxon>Dikarya</taxon>
        <taxon>Basidiomycota</taxon>
        <taxon>Pucciniomycotina</taxon>
        <taxon>Microbotryomycetes</taxon>
        <taxon>Sporidiobolales</taxon>
        <taxon>Sporidiobolaceae</taxon>
        <taxon>Rhodotorula</taxon>
    </lineage>
</organism>
<feature type="compositionally biased region" description="Basic residues" evidence="1">
    <location>
        <begin position="42"/>
        <end position="56"/>
    </location>
</feature>
<evidence type="ECO:0000313" key="2">
    <source>
        <dbReference type="EMBL" id="PRQ77762.1"/>
    </source>
</evidence>
<reference evidence="2 3" key="1">
    <citation type="journal article" date="2018" name="Elife">
        <title>Functional genomics of lipid metabolism in the oleaginous yeast Rhodosporidium toruloides.</title>
        <authorList>
            <person name="Coradetti S.T."/>
            <person name="Pinel D."/>
            <person name="Geiselman G."/>
            <person name="Ito M."/>
            <person name="Mondo S."/>
            <person name="Reilly M.C."/>
            <person name="Cheng Y.F."/>
            <person name="Bauer S."/>
            <person name="Grigoriev I."/>
            <person name="Gladden J.M."/>
            <person name="Simmons B.A."/>
            <person name="Brem R."/>
            <person name="Arkin A.P."/>
            <person name="Skerker J.M."/>
        </authorList>
    </citation>
    <scope>NUCLEOTIDE SEQUENCE [LARGE SCALE GENOMIC DNA]</scope>
    <source>
        <strain evidence="2 3">NBRC 0880</strain>
    </source>
</reference>
<feature type="compositionally biased region" description="Basic residues" evidence="1">
    <location>
        <begin position="66"/>
        <end position="112"/>
    </location>
</feature>
<protein>
    <submittedName>
        <fullName evidence="2">Uncharacterized protein</fullName>
    </submittedName>
</protein>
<evidence type="ECO:0000313" key="3">
    <source>
        <dbReference type="Proteomes" id="UP000239560"/>
    </source>
</evidence>
<gene>
    <name evidence="2" type="ORF">AAT19DRAFT_8830</name>
</gene>
<proteinExistence type="predicted"/>
<comment type="caution">
    <text evidence="2">The sequence shown here is derived from an EMBL/GenBank/DDBJ whole genome shotgun (WGS) entry which is preliminary data.</text>
</comment>
<dbReference type="AlphaFoldDB" id="A0A2T0AIE5"/>
<name>A0A2T0AIE5_RHOTO</name>
<evidence type="ECO:0000256" key="1">
    <source>
        <dbReference type="SAM" id="MobiDB-lite"/>
    </source>
</evidence>
<feature type="region of interest" description="Disordered" evidence="1">
    <location>
        <begin position="33"/>
        <end position="112"/>
    </location>
</feature>